<evidence type="ECO:0000256" key="1">
    <source>
        <dbReference type="SAM" id="Coils"/>
    </source>
</evidence>
<evidence type="ECO:0000313" key="3">
    <source>
        <dbReference type="Proteomes" id="UP000761411"/>
    </source>
</evidence>
<keyword evidence="3" id="KW-1185">Reference proteome</keyword>
<gene>
    <name evidence="2" type="ORF">DYI25_14370</name>
</gene>
<dbReference type="Proteomes" id="UP000761411">
    <property type="component" value="Unassembled WGS sequence"/>
</dbReference>
<dbReference type="EMBL" id="QTKX01000002">
    <property type="protein sequence ID" value="MBS8265610.1"/>
    <property type="molecule type" value="Genomic_DNA"/>
</dbReference>
<proteinExistence type="predicted"/>
<feature type="coiled-coil region" evidence="1">
    <location>
        <begin position="32"/>
        <end position="59"/>
    </location>
</feature>
<evidence type="ECO:0000313" key="2">
    <source>
        <dbReference type="EMBL" id="MBS8265610.1"/>
    </source>
</evidence>
<accession>A0A944CN54</accession>
<protein>
    <submittedName>
        <fullName evidence="2">Uncharacterized protein</fullName>
    </submittedName>
</protein>
<keyword evidence="1" id="KW-0175">Coiled coil</keyword>
<comment type="caution">
    <text evidence="2">The sequence shown here is derived from an EMBL/GenBank/DDBJ whole genome shotgun (WGS) entry which is preliminary data.</text>
</comment>
<sequence length="81" mass="9707">MFPQRRRKERSFHLHNEADSIERLLVSLIKMVGKNNEKVDELTKRVRQLEIASKELQINRVYSFIAEPPRPNSSRKEYARK</sequence>
<name>A0A944CN54_9BACI</name>
<dbReference type="AlphaFoldDB" id="A0A944CN54"/>
<organism evidence="2 3">
    <name type="scientific">Mesobacillus boroniphilus</name>
    <dbReference type="NCBI Taxonomy" id="308892"/>
    <lineage>
        <taxon>Bacteria</taxon>
        <taxon>Bacillati</taxon>
        <taxon>Bacillota</taxon>
        <taxon>Bacilli</taxon>
        <taxon>Bacillales</taxon>
        <taxon>Bacillaceae</taxon>
        <taxon>Mesobacillus</taxon>
    </lineage>
</organism>
<reference evidence="2 3" key="1">
    <citation type="journal article" date="2021" name="Microorganisms">
        <title>Bacterial Dimethylsulfoniopropionate Biosynthesis in the East China Sea.</title>
        <authorList>
            <person name="Liu J."/>
            <person name="Zhang Y."/>
            <person name="Liu J."/>
            <person name="Zhong H."/>
            <person name="Williams B.T."/>
            <person name="Zheng Y."/>
            <person name="Curson A.R.J."/>
            <person name="Sun C."/>
            <person name="Sun H."/>
            <person name="Song D."/>
            <person name="Wagner Mackenzie B."/>
            <person name="Bermejo Martinez A."/>
            <person name="Todd J.D."/>
            <person name="Zhang X.H."/>
        </authorList>
    </citation>
    <scope>NUCLEOTIDE SEQUENCE [LARGE SCALE GENOMIC DNA]</scope>
    <source>
        <strain evidence="2 3">ESS08</strain>
    </source>
</reference>